<evidence type="ECO:0000259" key="1">
    <source>
        <dbReference type="PROSITE" id="PS50835"/>
    </source>
</evidence>
<dbReference type="InterPro" id="IPR013783">
    <property type="entry name" value="Ig-like_fold"/>
</dbReference>
<dbReference type="InterPro" id="IPR036179">
    <property type="entry name" value="Ig-like_dom_sf"/>
</dbReference>
<organism evidence="2 3">
    <name type="scientific">Pseudolycoriella hygida</name>
    <dbReference type="NCBI Taxonomy" id="35572"/>
    <lineage>
        <taxon>Eukaryota</taxon>
        <taxon>Metazoa</taxon>
        <taxon>Ecdysozoa</taxon>
        <taxon>Arthropoda</taxon>
        <taxon>Hexapoda</taxon>
        <taxon>Insecta</taxon>
        <taxon>Pterygota</taxon>
        <taxon>Neoptera</taxon>
        <taxon>Endopterygota</taxon>
        <taxon>Diptera</taxon>
        <taxon>Nematocera</taxon>
        <taxon>Sciaroidea</taxon>
        <taxon>Sciaridae</taxon>
        <taxon>Pseudolycoriella</taxon>
    </lineage>
</organism>
<protein>
    <recommendedName>
        <fullName evidence="1">Ig-like domain-containing protein</fullName>
    </recommendedName>
</protein>
<feature type="domain" description="Ig-like" evidence="1">
    <location>
        <begin position="1"/>
        <end position="93"/>
    </location>
</feature>
<dbReference type="PANTHER" id="PTHR23279">
    <property type="entry name" value="DEFECTIVE PROBOSCIS EXTENSION RESPONSE DPR -RELATED"/>
    <property type="match status" value="1"/>
</dbReference>
<accession>A0A9Q0S9M9</accession>
<dbReference type="InterPro" id="IPR037448">
    <property type="entry name" value="Zig-8"/>
</dbReference>
<dbReference type="CDD" id="cd00096">
    <property type="entry name" value="Ig"/>
    <property type="match status" value="1"/>
</dbReference>
<gene>
    <name evidence="2" type="ORF">Bhyg_04502</name>
</gene>
<feature type="non-terminal residue" evidence="2">
    <location>
        <position position="1"/>
    </location>
</feature>
<dbReference type="SUPFAM" id="SSF48726">
    <property type="entry name" value="Immunoglobulin"/>
    <property type="match status" value="1"/>
</dbReference>
<evidence type="ECO:0000313" key="2">
    <source>
        <dbReference type="EMBL" id="KAJ6649268.1"/>
    </source>
</evidence>
<dbReference type="InterPro" id="IPR003599">
    <property type="entry name" value="Ig_sub"/>
</dbReference>
<dbReference type="SMART" id="SM00408">
    <property type="entry name" value="IGc2"/>
    <property type="match status" value="1"/>
</dbReference>
<dbReference type="InterPro" id="IPR003598">
    <property type="entry name" value="Ig_sub2"/>
</dbReference>
<dbReference type="FunFam" id="2.60.40.10:FF:000533">
    <property type="entry name" value="Uncharacterized protein, isoform A"/>
    <property type="match status" value="1"/>
</dbReference>
<dbReference type="GO" id="GO:0050808">
    <property type="term" value="P:synapse organization"/>
    <property type="evidence" value="ECO:0007669"/>
    <property type="project" value="TreeGrafter"/>
</dbReference>
<evidence type="ECO:0000313" key="3">
    <source>
        <dbReference type="Proteomes" id="UP001151699"/>
    </source>
</evidence>
<dbReference type="EMBL" id="WJQU01000001">
    <property type="protein sequence ID" value="KAJ6649268.1"/>
    <property type="molecule type" value="Genomic_DNA"/>
</dbReference>
<name>A0A9Q0S9M9_9DIPT</name>
<sequence>PITTVLGGPDLYIHEHSTINLTCIVRNLPIPPSYIIWTHNNEEVNFDSPRGGVSVITEKGDITTSYLYIQRAKQTDIGEYKCSPSNANNVTVKVHILKGEQSAAIHQISNGQQKIYHRINIAIILLFVKLF</sequence>
<dbReference type="PROSITE" id="PS50835">
    <property type="entry name" value="IG_LIKE"/>
    <property type="match status" value="1"/>
</dbReference>
<feature type="non-terminal residue" evidence="2">
    <location>
        <position position="131"/>
    </location>
</feature>
<dbReference type="AlphaFoldDB" id="A0A9Q0S9M9"/>
<dbReference type="GO" id="GO:0032589">
    <property type="term" value="C:neuron projection membrane"/>
    <property type="evidence" value="ECO:0007669"/>
    <property type="project" value="TreeGrafter"/>
</dbReference>
<dbReference type="SMART" id="SM00409">
    <property type="entry name" value="IG"/>
    <property type="match status" value="1"/>
</dbReference>
<dbReference type="Gene3D" id="2.60.40.10">
    <property type="entry name" value="Immunoglobulins"/>
    <property type="match status" value="1"/>
</dbReference>
<dbReference type="OrthoDB" id="7788231at2759"/>
<keyword evidence="3" id="KW-1185">Reference proteome</keyword>
<reference evidence="2" key="1">
    <citation type="submission" date="2022-07" db="EMBL/GenBank/DDBJ databases">
        <authorList>
            <person name="Trinca V."/>
            <person name="Uliana J.V.C."/>
            <person name="Torres T.T."/>
            <person name="Ward R.J."/>
            <person name="Monesi N."/>
        </authorList>
    </citation>
    <scope>NUCLEOTIDE SEQUENCE</scope>
    <source>
        <strain evidence="2">HSMRA1968</strain>
        <tissue evidence="2">Whole embryos</tissue>
    </source>
</reference>
<dbReference type="Pfam" id="PF13927">
    <property type="entry name" value="Ig_3"/>
    <property type="match status" value="1"/>
</dbReference>
<dbReference type="Proteomes" id="UP001151699">
    <property type="component" value="Chromosome A"/>
</dbReference>
<dbReference type="InterPro" id="IPR007110">
    <property type="entry name" value="Ig-like_dom"/>
</dbReference>
<dbReference type="PANTHER" id="PTHR23279:SF13">
    <property type="entry name" value="DEFECTIVE PROBOSCIS EXTENSION RESPONSE 21"/>
    <property type="match status" value="1"/>
</dbReference>
<proteinExistence type="predicted"/>
<comment type="caution">
    <text evidence="2">The sequence shown here is derived from an EMBL/GenBank/DDBJ whole genome shotgun (WGS) entry which is preliminary data.</text>
</comment>